<name>A0A0E4CRJ7_MYCLN</name>
<evidence type="ECO:0000313" key="3">
    <source>
        <dbReference type="Proteomes" id="UP000199251"/>
    </source>
</evidence>
<gene>
    <name evidence="2" type="primary">sigL_2</name>
    <name evidence="2" type="ORF">BN1232_06387</name>
</gene>
<feature type="region of interest" description="Disordered" evidence="1">
    <location>
        <begin position="1"/>
        <end position="23"/>
    </location>
</feature>
<dbReference type="EMBL" id="CTEE01000003">
    <property type="protein sequence ID" value="CQD24800.1"/>
    <property type="molecule type" value="Genomic_DNA"/>
</dbReference>
<reference evidence="2 3" key="1">
    <citation type="submission" date="2015-03" db="EMBL/GenBank/DDBJ databases">
        <authorList>
            <person name="Urmite Genomes"/>
        </authorList>
    </citation>
    <scope>NUCLEOTIDE SEQUENCE [LARGE SCALE GENOMIC DNA]</scope>
    <source>
        <strain evidence="2 3">CSUR P1491</strain>
    </source>
</reference>
<protein>
    <submittedName>
        <fullName evidence="2">RNA polymerase sigma factor SigL</fullName>
    </submittedName>
</protein>
<proteinExistence type="predicted"/>
<evidence type="ECO:0000313" key="2">
    <source>
        <dbReference type="EMBL" id="CQD24800.1"/>
    </source>
</evidence>
<dbReference type="STRING" id="141349.BN1232_06387"/>
<dbReference type="AlphaFoldDB" id="A0A0E4CRJ7"/>
<organism evidence="2 3">
    <name type="scientific">Mycobacterium lentiflavum</name>
    <dbReference type="NCBI Taxonomy" id="141349"/>
    <lineage>
        <taxon>Bacteria</taxon>
        <taxon>Bacillati</taxon>
        <taxon>Actinomycetota</taxon>
        <taxon>Actinomycetes</taxon>
        <taxon>Mycobacteriales</taxon>
        <taxon>Mycobacteriaceae</taxon>
        <taxon>Mycobacterium</taxon>
        <taxon>Mycobacterium simiae complex</taxon>
    </lineage>
</organism>
<evidence type="ECO:0000256" key="1">
    <source>
        <dbReference type="SAM" id="MobiDB-lite"/>
    </source>
</evidence>
<sequence length="197" mass="21615">MSARSQPQDRRGKSRRWRLSSTSAPPGLWRYTMGLTGVQCRTEDVVREARQRRREQSRAAAAERSAGGPLFTTARGMLIDERRINSSTPRLTTPDEIGAALGQLVILDAIGQPSAGHRAVIELLVPSGIDYHTDCFRHWNRRSGGGVSIHVIPRPLIQRPIGGECQMAQGGWLEPEAVRQPVHALNPKCVLAAGDGR</sequence>
<accession>A0A0E4CRJ7</accession>
<dbReference type="Proteomes" id="UP000199251">
    <property type="component" value="Unassembled WGS sequence"/>
</dbReference>